<dbReference type="eggNOG" id="ENOG502SAYP">
    <property type="taxonomic scope" value="Eukaryota"/>
</dbReference>
<evidence type="ECO:0000256" key="1">
    <source>
        <dbReference type="SAM" id="MobiDB-lite"/>
    </source>
</evidence>
<dbReference type="RefSeq" id="XP_003687957.1">
    <property type="nucleotide sequence ID" value="XM_003687909.1"/>
</dbReference>
<accession>G8C045</accession>
<feature type="compositionally biased region" description="Basic residues" evidence="1">
    <location>
        <begin position="128"/>
        <end position="138"/>
    </location>
</feature>
<dbReference type="OMA" id="REANVQQ"/>
<dbReference type="EMBL" id="HE612867">
    <property type="protein sequence ID" value="CCE65523.1"/>
    <property type="molecule type" value="Genomic_DNA"/>
</dbReference>
<dbReference type="GeneID" id="11531692"/>
<dbReference type="KEGG" id="tpf:TPHA_0L01700"/>
<feature type="region of interest" description="Disordered" evidence="1">
    <location>
        <begin position="1"/>
        <end position="42"/>
    </location>
</feature>
<feature type="region of interest" description="Disordered" evidence="1">
    <location>
        <begin position="116"/>
        <end position="169"/>
    </location>
</feature>
<evidence type="ECO:0000313" key="2">
    <source>
        <dbReference type="EMBL" id="CCE65523.1"/>
    </source>
</evidence>
<dbReference type="OrthoDB" id="4065597at2759"/>
<dbReference type="AlphaFoldDB" id="G8C045"/>
<dbReference type="Proteomes" id="UP000005666">
    <property type="component" value="Chromosome 12"/>
</dbReference>
<organism evidence="2 3">
    <name type="scientific">Tetrapisispora phaffii (strain ATCC 24235 / CBS 4417 / NBRC 1672 / NRRL Y-8282 / UCD 70-5)</name>
    <name type="common">Yeast</name>
    <name type="synonym">Fabospora phaffii</name>
    <dbReference type="NCBI Taxonomy" id="1071381"/>
    <lineage>
        <taxon>Eukaryota</taxon>
        <taxon>Fungi</taxon>
        <taxon>Dikarya</taxon>
        <taxon>Ascomycota</taxon>
        <taxon>Saccharomycotina</taxon>
        <taxon>Saccharomycetes</taxon>
        <taxon>Saccharomycetales</taxon>
        <taxon>Saccharomycetaceae</taxon>
        <taxon>Tetrapisispora</taxon>
    </lineage>
</organism>
<evidence type="ECO:0000313" key="3">
    <source>
        <dbReference type="Proteomes" id="UP000005666"/>
    </source>
</evidence>
<proteinExistence type="predicted"/>
<name>G8C045_TETPH</name>
<keyword evidence="3" id="KW-1185">Reference proteome</keyword>
<feature type="compositionally biased region" description="Polar residues" evidence="1">
    <location>
        <begin position="116"/>
        <end position="125"/>
    </location>
</feature>
<protein>
    <submittedName>
        <fullName evidence="2">Uncharacterized protein</fullName>
    </submittedName>
</protein>
<gene>
    <name evidence="2" type="primary">TPHA0L01700</name>
    <name evidence="2" type="ordered locus">TPHA_0L01700</name>
</gene>
<dbReference type="Pfam" id="PF17242">
    <property type="entry name" value="DUF5315"/>
    <property type="match status" value="1"/>
</dbReference>
<feature type="compositionally biased region" description="Basic and acidic residues" evidence="1">
    <location>
        <begin position="148"/>
        <end position="169"/>
    </location>
</feature>
<sequence>MDGTEPFEEDRGDHPTSVARTLPNAEDILGKTGTGPRLVAEPPVDKQDKLWSEIDALDDVKKLANEDGQFNGFSSGANIQLEKIKDTHMKLLQLMKERNARIEEKERLKVTTSKSNDEVSVNVSNTKKEHRFSPKKHLKDALYNARNKNKEVNKTDGEGDESEKADRLQSDVAYVQIDNSNSMMLSEENTYIDDMIDIMRDLRT</sequence>
<reference evidence="2 3" key="1">
    <citation type="journal article" date="2011" name="Proc. Natl. Acad. Sci. U.S.A.">
        <title>Evolutionary erosion of yeast sex chromosomes by mating-type switching accidents.</title>
        <authorList>
            <person name="Gordon J.L."/>
            <person name="Armisen D."/>
            <person name="Proux-Wera E."/>
            <person name="Oheigeartaigh S.S."/>
            <person name="Byrne K.P."/>
            <person name="Wolfe K.H."/>
        </authorList>
    </citation>
    <scope>NUCLEOTIDE SEQUENCE [LARGE SCALE GENOMIC DNA]</scope>
    <source>
        <strain evidence="3">ATCC 24235 / CBS 4417 / NBRC 1672 / NRRL Y-8282 / UCD 70-5</strain>
    </source>
</reference>
<dbReference type="HOGENOM" id="CLU_1344039_0_0_1"/>